<organism evidence="2 3">
    <name type="scientific">Necator americanus</name>
    <name type="common">Human hookworm</name>
    <dbReference type="NCBI Taxonomy" id="51031"/>
    <lineage>
        <taxon>Eukaryota</taxon>
        <taxon>Metazoa</taxon>
        <taxon>Ecdysozoa</taxon>
        <taxon>Nematoda</taxon>
        <taxon>Chromadorea</taxon>
        <taxon>Rhabditida</taxon>
        <taxon>Rhabditina</taxon>
        <taxon>Rhabditomorpha</taxon>
        <taxon>Strongyloidea</taxon>
        <taxon>Ancylostomatidae</taxon>
        <taxon>Bunostominae</taxon>
        <taxon>Necator</taxon>
    </lineage>
</organism>
<dbReference type="EMBL" id="JAVFWL010000006">
    <property type="protein sequence ID" value="KAK6762419.1"/>
    <property type="molecule type" value="Genomic_DNA"/>
</dbReference>
<comment type="caution">
    <text evidence="2">The sequence shown here is derived from an EMBL/GenBank/DDBJ whole genome shotgun (WGS) entry which is preliminary data.</text>
</comment>
<dbReference type="SUPFAM" id="SSF56645">
    <property type="entry name" value="Acyl-CoA dehydrogenase NM domain-like"/>
    <property type="match status" value="1"/>
</dbReference>
<evidence type="ECO:0000259" key="1">
    <source>
        <dbReference type="Pfam" id="PF02771"/>
    </source>
</evidence>
<feature type="domain" description="Acyl-CoA dehydrogenase/oxidase N-terminal" evidence="1">
    <location>
        <begin position="35"/>
        <end position="92"/>
    </location>
</feature>
<accession>A0ABR1EIB5</accession>
<dbReference type="InterPro" id="IPR037069">
    <property type="entry name" value="AcylCoA_DH/ox_N_sf"/>
</dbReference>
<dbReference type="Pfam" id="PF02771">
    <property type="entry name" value="Acyl-CoA_dh_N"/>
    <property type="match status" value="1"/>
</dbReference>
<evidence type="ECO:0000313" key="3">
    <source>
        <dbReference type="Proteomes" id="UP001303046"/>
    </source>
</evidence>
<sequence length="172" mass="18400">MLCRNSVILKYGAIAVQSALRRSSSSNCGMHFDLTAEQQQLRNIVRKFAAEEITPVAAEYDKTMEFPSDVIKKAHACGLLNSNIPEIYGGGCVCDGAINARVVLQGFGSPRKALTTSSLQAQSLNAPGFWLFKLYGQVKMAVDAITGSCGARGDTLRLSLGSAARDLPRSSL</sequence>
<dbReference type="InterPro" id="IPR009100">
    <property type="entry name" value="AcylCoA_DH/oxidase_NM_dom_sf"/>
</dbReference>
<name>A0ABR1EIB5_NECAM</name>
<dbReference type="InterPro" id="IPR013786">
    <property type="entry name" value="AcylCoA_DH/ox_N"/>
</dbReference>
<reference evidence="2 3" key="1">
    <citation type="submission" date="2023-08" db="EMBL/GenBank/DDBJ databases">
        <title>A Necator americanus chromosomal reference genome.</title>
        <authorList>
            <person name="Ilik V."/>
            <person name="Petrzelkova K.J."/>
            <person name="Pardy F."/>
            <person name="Fuh T."/>
            <person name="Niatou-Singa F.S."/>
            <person name="Gouil Q."/>
            <person name="Baker L."/>
            <person name="Ritchie M.E."/>
            <person name="Jex A.R."/>
            <person name="Gazzola D."/>
            <person name="Li H."/>
            <person name="Toshio Fujiwara R."/>
            <person name="Zhan B."/>
            <person name="Aroian R.V."/>
            <person name="Pafco B."/>
            <person name="Schwarz E.M."/>
        </authorList>
    </citation>
    <scope>NUCLEOTIDE SEQUENCE [LARGE SCALE GENOMIC DNA]</scope>
    <source>
        <strain evidence="2 3">Aroian</strain>
        <tissue evidence="2">Whole animal</tissue>
    </source>
</reference>
<protein>
    <recommendedName>
        <fullName evidence="1">Acyl-CoA dehydrogenase/oxidase N-terminal domain-containing protein</fullName>
    </recommendedName>
</protein>
<dbReference type="Proteomes" id="UP001303046">
    <property type="component" value="Unassembled WGS sequence"/>
</dbReference>
<keyword evidence="3" id="KW-1185">Reference proteome</keyword>
<proteinExistence type="predicted"/>
<evidence type="ECO:0000313" key="2">
    <source>
        <dbReference type="EMBL" id="KAK6762419.1"/>
    </source>
</evidence>
<gene>
    <name evidence="2" type="primary">Necator_chrX.g23385</name>
    <name evidence="2" type="ORF">RB195_023222</name>
</gene>
<dbReference type="Gene3D" id="1.10.540.10">
    <property type="entry name" value="Acyl-CoA dehydrogenase/oxidase, N-terminal domain"/>
    <property type="match status" value="1"/>
</dbReference>